<proteinExistence type="predicted"/>
<reference evidence="1 2" key="1">
    <citation type="submission" date="2023-02" db="EMBL/GenBank/DDBJ databases">
        <title>Devosia algicola sp. nov., isolated from the phycosphere of marine algae.</title>
        <authorList>
            <person name="Kim J.M."/>
            <person name="Lee J.K."/>
            <person name="Choi B.J."/>
            <person name="Bayburt H."/>
            <person name="Jeon C.O."/>
        </authorList>
    </citation>
    <scope>NUCLEOTIDE SEQUENCE [LARGE SCALE GENOMIC DNA]</scope>
    <source>
        <strain evidence="1 2">G20-9</strain>
    </source>
</reference>
<accession>A0ABY7YMG3</accession>
<protein>
    <submittedName>
        <fullName evidence="1">Uncharacterized protein</fullName>
    </submittedName>
</protein>
<sequence>MSIIHSSGPADCSDITKFGRSLQFHLELAKHPNAISVMFRVLLELAVENYIVQKQVPINDQDKLAARLEKVGKHLAAAEKLDKKQLGVLTKFKQSDKLISADTLNRYVHSPNFAPSPEHLASMWDSLSYVIVQCLQA</sequence>
<evidence type="ECO:0000313" key="1">
    <source>
        <dbReference type="EMBL" id="WDR02483.1"/>
    </source>
</evidence>
<organism evidence="1 2">
    <name type="scientific">Devosia algicola</name>
    <dbReference type="NCBI Taxonomy" id="3026418"/>
    <lineage>
        <taxon>Bacteria</taxon>
        <taxon>Pseudomonadati</taxon>
        <taxon>Pseudomonadota</taxon>
        <taxon>Alphaproteobacteria</taxon>
        <taxon>Hyphomicrobiales</taxon>
        <taxon>Devosiaceae</taxon>
        <taxon>Devosia</taxon>
    </lineage>
</organism>
<gene>
    <name evidence="1" type="ORF">PSQ19_18115</name>
</gene>
<dbReference type="RefSeq" id="WP_282218887.1">
    <property type="nucleotide sequence ID" value="NZ_CP118246.1"/>
</dbReference>
<dbReference type="EMBL" id="CP118246">
    <property type="protein sequence ID" value="WDR02483.1"/>
    <property type="molecule type" value="Genomic_DNA"/>
</dbReference>
<dbReference type="Proteomes" id="UP001220530">
    <property type="component" value="Chromosome"/>
</dbReference>
<evidence type="ECO:0000313" key="2">
    <source>
        <dbReference type="Proteomes" id="UP001220530"/>
    </source>
</evidence>
<keyword evidence="2" id="KW-1185">Reference proteome</keyword>
<name>A0ABY7YMG3_9HYPH</name>